<evidence type="ECO:0000256" key="1">
    <source>
        <dbReference type="SAM" id="MobiDB-lite"/>
    </source>
</evidence>
<feature type="compositionally biased region" description="Pro residues" evidence="1">
    <location>
        <begin position="12"/>
        <end position="24"/>
    </location>
</feature>
<keyword evidence="2" id="KW-0812">Transmembrane</keyword>
<sequence length="90" mass="8868">MQPPERSEHPQPAGPHPDAAPPPAAGVEGPAAPAPTLGDNAPDPAGQPLQGSRRPVPLPLASRGSGLRASSSALGILVGILVVLSIIALL</sequence>
<keyword evidence="4" id="KW-1185">Reference proteome</keyword>
<dbReference type="Proteomes" id="UP000076128">
    <property type="component" value="Chromosome"/>
</dbReference>
<protein>
    <submittedName>
        <fullName evidence="3">Uncharacterized protein</fullName>
    </submittedName>
</protein>
<accession>A0A159Z3I5</accession>
<keyword evidence="2" id="KW-1133">Transmembrane helix</keyword>
<evidence type="ECO:0000256" key="2">
    <source>
        <dbReference type="SAM" id="Phobius"/>
    </source>
</evidence>
<reference evidence="3 4" key="1">
    <citation type="submission" date="2015-09" db="EMBL/GenBank/DDBJ databases">
        <title>Complete genome sequence of Defluviimonas alba cai42t isolated from an oilfield in Xinjiang.</title>
        <authorList>
            <person name="Geng S."/>
            <person name="Pan X."/>
            <person name="Wu X."/>
        </authorList>
    </citation>
    <scope>NUCLEOTIDE SEQUENCE [LARGE SCALE GENOMIC DNA]</scope>
    <source>
        <strain evidence="4">cai42</strain>
    </source>
</reference>
<feature type="compositionally biased region" description="Low complexity" evidence="1">
    <location>
        <begin position="25"/>
        <end position="35"/>
    </location>
</feature>
<organism evidence="3 4">
    <name type="scientific">Frigidibacter mobilis</name>
    <dbReference type="NCBI Taxonomy" id="1335048"/>
    <lineage>
        <taxon>Bacteria</taxon>
        <taxon>Pseudomonadati</taxon>
        <taxon>Pseudomonadota</taxon>
        <taxon>Alphaproteobacteria</taxon>
        <taxon>Rhodobacterales</taxon>
        <taxon>Paracoccaceae</taxon>
        <taxon>Frigidibacter</taxon>
    </lineage>
</organism>
<proteinExistence type="predicted"/>
<evidence type="ECO:0000313" key="3">
    <source>
        <dbReference type="EMBL" id="AMY69672.1"/>
    </source>
</evidence>
<feature type="transmembrane region" description="Helical" evidence="2">
    <location>
        <begin position="69"/>
        <end position="89"/>
    </location>
</feature>
<name>A0A159Z3I5_9RHOB</name>
<feature type="region of interest" description="Disordered" evidence="1">
    <location>
        <begin position="1"/>
        <end position="68"/>
    </location>
</feature>
<dbReference type="EMBL" id="CP012661">
    <property type="protein sequence ID" value="AMY69672.1"/>
    <property type="molecule type" value="Genomic_DNA"/>
</dbReference>
<keyword evidence="2" id="KW-0472">Membrane</keyword>
<evidence type="ECO:0000313" key="4">
    <source>
        <dbReference type="Proteomes" id="UP000076128"/>
    </source>
</evidence>
<dbReference type="KEGG" id="daa:AKL17_2427"/>
<dbReference type="AlphaFoldDB" id="A0A159Z3I5"/>
<gene>
    <name evidence="3" type="ORF">AKL17_2427</name>
</gene>